<dbReference type="NCBIfam" id="TIGR01777">
    <property type="entry name" value="yfcH"/>
    <property type="match status" value="1"/>
</dbReference>
<feature type="domain" description="NAD-dependent epimerase/dehydratase" evidence="1">
    <location>
        <begin position="37"/>
        <end position="249"/>
    </location>
</feature>
<accession>A0AAX4PK98</accession>
<dbReference type="SUPFAM" id="SSF51735">
    <property type="entry name" value="NAD(P)-binding Rossmann-fold domains"/>
    <property type="match status" value="1"/>
</dbReference>
<evidence type="ECO:0000259" key="2">
    <source>
        <dbReference type="Pfam" id="PF08338"/>
    </source>
</evidence>
<dbReference type="Pfam" id="PF08338">
    <property type="entry name" value="DUF1731"/>
    <property type="match status" value="1"/>
</dbReference>
<feature type="domain" description="DUF1731" evidence="2">
    <location>
        <begin position="284"/>
        <end position="330"/>
    </location>
</feature>
<dbReference type="Proteomes" id="UP001472866">
    <property type="component" value="Chromosome 15"/>
</dbReference>
<dbReference type="InterPro" id="IPR036291">
    <property type="entry name" value="NAD(P)-bd_dom_sf"/>
</dbReference>
<name>A0AAX4PK98_9CHLO</name>
<dbReference type="AlphaFoldDB" id="A0AAX4PK98"/>
<protein>
    <submittedName>
        <fullName evidence="3">Epimerase</fullName>
    </submittedName>
</protein>
<dbReference type="InterPro" id="IPR010099">
    <property type="entry name" value="SDR39U1"/>
</dbReference>
<dbReference type="PANTHER" id="PTHR11092:SF0">
    <property type="entry name" value="EPIMERASE FAMILY PROTEIN SDR39U1"/>
    <property type="match status" value="1"/>
</dbReference>
<dbReference type="CDD" id="cd05242">
    <property type="entry name" value="SDR_a8"/>
    <property type="match status" value="1"/>
</dbReference>
<reference evidence="3 4" key="1">
    <citation type="submission" date="2024-03" db="EMBL/GenBank/DDBJ databases">
        <title>Complete genome sequence of the green alga Chloropicon roscoffensis RCC1871.</title>
        <authorList>
            <person name="Lemieux C."/>
            <person name="Pombert J.-F."/>
            <person name="Otis C."/>
            <person name="Turmel M."/>
        </authorList>
    </citation>
    <scope>NUCLEOTIDE SEQUENCE [LARGE SCALE GENOMIC DNA]</scope>
    <source>
        <strain evidence="3 4">RCC1871</strain>
    </source>
</reference>
<evidence type="ECO:0000313" key="3">
    <source>
        <dbReference type="EMBL" id="WZN66306.1"/>
    </source>
</evidence>
<dbReference type="Pfam" id="PF01370">
    <property type="entry name" value="Epimerase"/>
    <property type="match status" value="1"/>
</dbReference>
<evidence type="ECO:0000259" key="1">
    <source>
        <dbReference type="Pfam" id="PF01370"/>
    </source>
</evidence>
<proteinExistence type="predicted"/>
<gene>
    <name evidence="3" type="ORF">HKI87_15g78710</name>
</gene>
<dbReference type="Gene3D" id="3.40.50.720">
    <property type="entry name" value="NAD(P)-binding Rossmann-like Domain"/>
    <property type="match status" value="1"/>
</dbReference>
<sequence>MQFRTARAPAGIGPSPRLRYGSRCRAVSSMEGDTFAVTGATGLVGRQLVKLLIGRGDKVNVLTRDPARARETLGSFSQLGFYGKDEWMQGVDGSRVVVNLAGEPISTRWSEGVKKEIYDSRVLTTRLLSDLIRESEKKPEVFVSGSAIGYYGTSLGQTFSEQSPPGSDFLARVCQDWEEAAMRASSEDTRVVCLRTGLVLSKEGGVLEKMVPIFQLFVGSPLGQGDQWMSWIHRDDLCDLILHSAQNAELSGAVNGTAPEPQTMNTFCRDLAGVLERPMFMPPVPDLPLQVFLGEGAVLVLEGQKVVPNRAQETGFEFKYPKLRQALQHATKY</sequence>
<dbReference type="InterPro" id="IPR013549">
    <property type="entry name" value="DUF1731"/>
</dbReference>
<dbReference type="InterPro" id="IPR001509">
    <property type="entry name" value="Epimerase_deHydtase"/>
</dbReference>
<keyword evidence="4" id="KW-1185">Reference proteome</keyword>
<dbReference type="PANTHER" id="PTHR11092">
    <property type="entry name" value="SUGAR NUCLEOTIDE EPIMERASE RELATED"/>
    <property type="match status" value="1"/>
</dbReference>
<evidence type="ECO:0000313" key="4">
    <source>
        <dbReference type="Proteomes" id="UP001472866"/>
    </source>
</evidence>
<organism evidence="3 4">
    <name type="scientific">Chloropicon roscoffensis</name>
    <dbReference type="NCBI Taxonomy" id="1461544"/>
    <lineage>
        <taxon>Eukaryota</taxon>
        <taxon>Viridiplantae</taxon>
        <taxon>Chlorophyta</taxon>
        <taxon>Chloropicophyceae</taxon>
        <taxon>Chloropicales</taxon>
        <taxon>Chloropicaceae</taxon>
        <taxon>Chloropicon</taxon>
    </lineage>
</organism>
<dbReference type="EMBL" id="CP151515">
    <property type="protein sequence ID" value="WZN66306.1"/>
    <property type="molecule type" value="Genomic_DNA"/>
</dbReference>